<dbReference type="RefSeq" id="WP_164128750.1">
    <property type="nucleotide sequence ID" value="NZ_JAAGOX010000011.1"/>
</dbReference>
<protein>
    <submittedName>
        <fullName evidence="1">Aspartate/glutamate racemase family protein</fullName>
    </submittedName>
</protein>
<reference evidence="1" key="1">
    <citation type="submission" date="2020-02" db="EMBL/GenBank/DDBJ databases">
        <title>Delineation of the pyrene-degrading pathway in Roseobacter clade bacteria by genomic analysis.</title>
        <authorList>
            <person name="Zhou H."/>
            <person name="Wang H."/>
        </authorList>
    </citation>
    <scope>NUCLEOTIDE SEQUENCE</scope>
    <source>
        <strain evidence="1">PrR005</strain>
    </source>
</reference>
<dbReference type="GO" id="GO:0047661">
    <property type="term" value="F:amino-acid racemase activity"/>
    <property type="evidence" value="ECO:0007669"/>
    <property type="project" value="InterPro"/>
</dbReference>
<dbReference type="Gene3D" id="3.40.50.1860">
    <property type="match status" value="2"/>
</dbReference>
<gene>
    <name evidence="1" type="ORF">G0P99_07425</name>
</gene>
<dbReference type="SUPFAM" id="SSF53681">
    <property type="entry name" value="Aspartate/glutamate racemase"/>
    <property type="match status" value="2"/>
</dbReference>
<dbReference type="InterPro" id="IPR001920">
    <property type="entry name" value="Asp/Glu_race"/>
</dbReference>
<dbReference type="AlphaFoldDB" id="A0A6B2NPF7"/>
<evidence type="ECO:0000313" key="1">
    <source>
        <dbReference type="EMBL" id="NDW44783.1"/>
    </source>
</evidence>
<dbReference type="Pfam" id="PF01177">
    <property type="entry name" value="Asp_Glu_race"/>
    <property type="match status" value="1"/>
</dbReference>
<proteinExistence type="predicted"/>
<accession>A0A6B2NPF7</accession>
<dbReference type="InterPro" id="IPR015942">
    <property type="entry name" value="Asp/Glu/hydantoin_racemase"/>
</dbReference>
<name>A0A6B2NPF7_9RHOB</name>
<sequence length="233" mass="24345">MHIGLIGGIGPAATAAYYLKLADRCRAAGVPLHLTIENTEISELARNAQTDRRAEQAAIYARAIDRLAAAGAEVAAITSIGGSFCEDETRAIAALPLVSAFGALDGWFVSRGIGTIGILGTETVMRSHLYGRMQRTRTVIPVGREAEIGQAYVATAMAGHASDTHRALFFDAGRRMVEDMGAEAVLLAGTDLCLAFDGQHPGYPVVDAIDVHVEQLFGLASGAVGLDGTNPAP</sequence>
<dbReference type="EMBL" id="JAAGOX010000011">
    <property type="protein sequence ID" value="NDW44783.1"/>
    <property type="molecule type" value="Genomic_DNA"/>
</dbReference>
<organism evidence="1">
    <name type="scientific">Ruegeria sp. PrR005</name>
    <dbReference type="NCBI Taxonomy" id="2706882"/>
    <lineage>
        <taxon>Bacteria</taxon>
        <taxon>Pseudomonadati</taxon>
        <taxon>Pseudomonadota</taxon>
        <taxon>Alphaproteobacteria</taxon>
        <taxon>Rhodobacterales</taxon>
        <taxon>Roseobacteraceae</taxon>
        <taxon>Ruegeria</taxon>
    </lineage>
</organism>
<comment type="caution">
    <text evidence="1">The sequence shown here is derived from an EMBL/GenBank/DDBJ whole genome shotgun (WGS) entry which is preliminary data.</text>
</comment>